<feature type="compositionally biased region" description="Low complexity" evidence="1">
    <location>
        <begin position="551"/>
        <end position="561"/>
    </location>
</feature>
<reference evidence="2" key="1">
    <citation type="submission" date="2020-11" db="EMBL/GenBank/DDBJ databases">
        <authorList>
            <consortium name="DOE Joint Genome Institute"/>
            <person name="Ahrendt S."/>
            <person name="Riley R."/>
            <person name="Andreopoulos W."/>
            <person name="LaButti K."/>
            <person name="Pangilinan J."/>
            <person name="Ruiz-duenas F.J."/>
            <person name="Barrasa J.M."/>
            <person name="Sanchez-Garcia M."/>
            <person name="Camarero S."/>
            <person name="Miyauchi S."/>
            <person name="Serrano A."/>
            <person name="Linde D."/>
            <person name="Babiker R."/>
            <person name="Drula E."/>
            <person name="Ayuso-Fernandez I."/>
            <person name="Pacheco R."/>
            <person name="Padilla G."/>
            <person name="Ferreira P."/>
            <person name="Barriuso J."/>
            <person name="Kellner H."/>
            <person name="Castanera R."/>
            <person name="Alfaro M."/>
            <person name="Ramirez L."/>
            <person name="Pisabarro A.G."/>
            <person name="Kuo A."/>
            <person name="Tritt A."/>
            <person name="Lipzen A."/>
            <person name="He G."/>
            <person name="Yan M."/>
            <person name="Ng V."/>
            <person name="Cullen D."/>
            <person name="Martin F."/>
            <person name="Rosso M.-N."/>
            <person name="Henrissat B."/>
            <person name="Hibbett D."/>
            <person name="Martinez A.T."/>
            <person name="Grigoriev I.V."/>
        </authorList>
    </citation>
    <scope>NUCLEOTIDE SEQUENCE</scope>
    <source>
        <strain evidence="2">AH 44721</strain>
    </source>
</reference>
<comment type="caution">
    <text evidence="2">The sequence shown here is derived from an EMBL/GenBank/DDBJ whole genome shotgun (WGS) entry which is preliminary data.</text>
</comment>
<keyword evidence="3" id="KW-1185">Reference proteome</keyword>
<feature type="compositionally biased region" description="Low complexity" evidence="1">
    <location>
        <begin position="477"/>
        <end position="487"/>
    </location>
</feature>
<feature type="compositionally biased region" description="Acidic residues" evidence="1">
    <location>
        <begin position="627"/>
        <end position="637"/>
    </location>
</feature>
<accession>A0A9P5P065</accession>
<protein>
    <submittedName>
        <fullName evidence="2">Uncharacterized protein</fullName>
    </submittedName>
</protein>
<feature type="compositionally biased region" description="Low complexity" evidence="1">
    <location>
        <begin position="229"/>
        <end position="276"/>
    </location>
</feature>
<evidence type="ECO:0000313" key="2">
    <source>
        <dbReference type="EMBL" id="KAF8911138.1"/>
    </source>
</evidence>
<evidence type="ECO:0000313" key="3">
    <source>
        <dbReference type="Proteomes" id="UP000724874"/>
    </source>
</evidence>
<proteinExistence type="predicted"/>
<dbReference type="OrthoDB" id="3230530at2759"/>
<organism evidence="2 3">
    <name type="scientific">Gymnopilus junonius</name>
    <name type="common">Spectacular rustgill mushroom</name>
    <name type="synonym">Gymnopilus spectabilis subsp. junonius</name>
    <dbReference type="NCBI Taxonomy" id="109634"/>
    <lineage>
        <taxon>Eukaryota</taxon>
        <taxon>Fungi</taxon>
        <taxon>Dikarya</taxon>
        <taxon>Basidiomycota</taxon>
        <taxon>Agaricomycotina</taxon>
        <taxon>Agaricomycetes</taxon>
        <taxon>Agaricomycetidae</taxon>
        <taxon>Agaricales</taxon>
        <taxon>Agaricineae</taxon>
        <taxon>Hymenogastraceae</taxon>
        <taxon>Gymnopilus</taxon>
    </lineage>
</organism>
<feature type="compositionally biased region" description="Basic and acidic residues" evidence="1">
    <location>
        <begin position="638"/>
        <end position="650"/>
    </location>
</feature>
<feature type="compositionally biased region" description="Polar residues" evidence="1">
    <location>
        <begin position="584"/>
        <end position="595"/>
    </location>
</feature>
<sequence length="677" mass="72505">MVHLALSSAKGNQGLRYFPYSGYLGLTPIRVEGIVRTKLDADLKGLHAKSITISLRCYESRVGLTNIRHSNVLVDYTQVLWSKPDAVDYESIGNLEFPFRLSIPAKVAGFSTAVFVDYRCTWRVEAVLTHVPISGVGSRQIRHFELPLIRYDLPPFSMTSPSPEPMLSQICKSRSLRIQYSTHPPKTPIGPLDLVSFPVHLQPLDPNVSIRSASVVVERRIILHDVLPPSTTASSSSPSTPALQPSPFASSLSKSSSTSSPHLQHVSNSNSASSFSPTHSLHDTESDPTSSTNSLTSSIPTITPGTIYPSSVTVSSEAPLLANSVPSTSSQSPSAKIIVNPIAGVESSGKFAHDANGIWSKTLTLQWPAAKSHSRWAIGETITSELVSVKYFIRTKVVVTSPSGTETLELTEQELLVVSTNAAERELALSKYNELQDVMVIDGNVRSKSKSPRRSRPERESPIPPSPSVNTITNAVSPTSSAYSRSKSSSRRPHTSAGPRDKPVNFAGGAYGRPRGAEEEASTRTPGEAPASAPGSNPLAAAKRRSDLVVSSSTRPDSSHSSSKKMRGSSSTVGFLSANAPGRASSNSFWSTVHSNGVAPRVKSSSSTSTTGSSSSVSSSSHGNESEPSDDMREWEEELARIEYKSRESSDLLGFSGKKKHSSSAPRLIVSSNQVES</sequence>
<feature type="compositionally biased region" description="Low complexity" evidence="1">
    <location>
        <begin position="287"/>
        <end position="300"/>
    </location>
</feature>
<dbReference type="AlphaFoldDB" id="A0A9P5P065"/>
<feature type="region of interest" description="Disordered" evidence="1">
    <location>
        <begin position="229"/>
        <end position="300"/>
    </location>
</feature>
<name>A0A9P5P065_GYMJU</name>
<evidence type="ECO:0000256" key="1">
    <source>
        <dbReference type="SAM" id="MobiDB-lite"/>
    </source>
</evidence>
<feature type="region of interest" description="Disordered" evidence="1">
    <location>
        <begin position="443"/>
        <end position="677"/>
    </location>
</feature>
<gene>
    <name evidence="2" type="ORF">CPB84DRAFT_1833923</name>
</gene>
<feature type="compositionally biased region" description="Low complexity" evidence="1">
    <location>
        <begin position="604"/>
        <end position="621"/>
    </location>
</feature>
<dbReference type="Proteomes" id="UP000724874">
    <property type="component" value="Unassembled WGS sequence"/>
</dbReference>
<dbReference type="EMBL" id="JADNYJ010000005">
    <property type="protein sequence ID" value="KAF8911138.1"/>
    <property type="molecule type" value="Genomic_DNA"/>
</dbReference>